<comment type="caution">
    <text evidence="3">The sequence shown here is derived from an EMBL/GenBank/DDBJ whole genome shotgun (WGS) entry which is preliminary data.</text>
</comment>
<keyword evidence="2" id="KW-0472">Membrane</keyword>
<feature type="transmembrane region" description="Helical" evidence="2">
    <location>
        <begin position="39"/>
        <end position="58"/>
    </location>
</feature>
<reference evidence="4" key="1">
    <citation type="journal article" date="2019" name="Int. J. Syst. Evol. Microbiol.">
        <title>The Global Catalogue of Microorganisms (GCM) 10K type strain sequencing project: providing services to taxonomists for standard genome sequencing and annotation.</title>
        <authorList>
            <consortium name="The Broad Institute Genomics Platform"/>
            <consortium name="The Broad Institute Genome Sequencing Center for Infectious Disease"/>
            <person name="Wu L."/>
            <person name="Ma J."/>
        </authorList>
    </citation>
    <scope>NUCLEOTIDE SEQUENCE [LARGE SCALE GENOMIC DNA]</scope>
    <source>
        <strain evidence="4">ZS-22-S1</strain>
    </source>
</reference>
<evidence type="ECO:0000256" key="1">
    <source>
        <dbReference type="ARBA" id="ARBA00008404"/>
    </source>
</evidence>
<dbReference type="RefSeq" id="WP_378054810.1">
    <property type="nucleotide sequence ID" value="NZ_JBHSIS010000002.1"/>
</dbReference>
<dbReference type="PANTHER" id="PTHR34703:SF1">
    <property type="entry name" value="ANTIPORTER SUBUNIT MNHG2-RELATED"/>
    <property type="match status" value="1"/>
</dbReference>
<gene>
    <name evidence="3" type="primary">mnhG</name>
    <name evidence="3" type="ORF">ACFPCV_05015</name>
</gene>
<feature type="transmembrane region" description="Helical" evidence="2">
    <location>
        <begin position="64"/>
        <end position="86"/>
    </location>
</feature>
<dbReference type="PANTHER" id="PTHR34703">
    <property type="entry name" value="ANTIPORTER SUBUNIT MNHG2-RELATED"/>
    <property type="match status" value="1"/>
</dbReference>
<evidence type="ECO:0000313" key="4">
    <source>
        <dbReference type="Proteomes" id="UP001595859"/>
    </source>
</evidence>
<sequence>MTVLDVVSWVLLAAGALFVVSGGVGLLRFPDFYTRIHAAGVTDSAGAGLILFGLLAQATTWDTAVRLLVIALFLALSGPTATHILARAARRDGVPVWREGDRRR</sequence>
<organism evidence="3 4">
    <name type="scientific">Actinophytocola glycyrrhizae</name>
    <dbReference type="NCBI Taxonomy" id="2044873"/>
    <lineage>
        <taxon>Bacteria</taxon>
        <taxon>Bacillati</taxon>
        <taxon>Actinomycetota</taxon>
        <taxon>Actinomycetes</taxon>
        <taxon>Pseudonocardiales</taxon>
        <taxon>Pseudonocardiaceae</taxon>
    </lineage>
</organism>
<keyword evidence="4" id="KW-1185">Reference proteome</keyword>
<feature type="transmembrane region" description="Helical" evidence="2">
    <location>
        <begin position="6"/>
        <end position="27"/>
    </location>
</feature>
<dbReference type="NCBIfam" id="TIGR01300">
    <property type="entry name" value="CPA3_mnhG_phaG"/>
    <property type="match status" value="1"/>
</dbReference>
<dbReference type="Pfam" id="PF03334">
    <property type="entry name" value="PhaG_MnhG_YufB"/>
    <property type="match status" value="1"/>
</dbReference>
<evidence type="ECO:0000313" key="3">
    <source>
        <dbReference type="EMBL" id="MFC4852857.1"/>
    </source>
</evidence>
<proteinExistence type="inferred from homology"/>
<dbReference type="EMBL" id="JBHSIS010000002">
    <property type="protein sequence ID" value="MFC4852857.1"/>
    <property type="molecule type" value="Genomic_DNA"/>
</dbReference>
<dbReference type="InterPro" id="IPR005133">
    <property type="entry name" value="PhaG_MnhG_YufB"/>
</dbReference>
<dbReference type="Proteomes" id="UP001595859">
    <property type="component" value="Unassembled WGS sequence"/>
</dbReference>
<protein>
    <submittedName>
        <fullName evidence="3">Monovalent cation/H(+) antiporter subunit G</fullName>
    </submittedName>
</protein>
<keyword evidence="2" id="KW-0812">Transmembrane</keyword>
<name>A0ABV9RX95_9PSEU</name>
<evidence type="ECO:0000256" key="2">
    <source>
        <dbReference type="SAM" id="Phobius"/>
    </source>
</evidence>
<comment type="similarity">
    <text evidence="1">Belongs to the CPA3 antiporters (TC 2.A.63) subunit G family.</text>
</comment>
<keyword evidence="2" id="KW-1133">Transmembrane helix</keyword>
<accession>A0ABV9RX95</accession>